<dbReference type="OrthoDB" id="8690069at2"/>
<evidence type="ECO:0000256" key="1">
    <source>
        <dbReference type="ARBA" id="ARBA00009023"/>
    </source>
</evidence>
<comment type="caution">
    <text evidence="5">The sequence shown here is derived from an EMBL/GenBank/DDBJ whole genome shotgun (WGS) entry which is preliminary data.</text>
</comment>
<keyword evidence="3 4" id="KW-0732">Signal</keyword>
<sequence>MKRLHRIPTFSAVALASALALSPLTALSAETLRLSAIEPPTSTVVAFANAFSERVRQYSQDSIDIKVYPSSQLGDWVEVHEQVMEGTIDLALQPLSNSFNEVLSLQWFPYAALDFESGRDAFSEGGVVHEIINEALAEQDIKILGAFVSGMGGIVYTRPAPAPRDPNASQGLKIRVWPGGTTHQELLKRLGYQTAPIPWSDLYTAMQTGVVDGAIGATPELVMNNFADIAKMWVQNNDHFEVSFLAVNKSRFDSLSREQQRAISRAATELSTERFAAAEQEHEKFLQQMRDKDIEVVVLDKAELESVAQVVRAEVWPRIESEIGAINMARLKLSLGIR</sequence>
<dbReference type="GO" id="GO:0055085">
    <property type="term" value="P:transmembrane transport"/>
    <property type="evidence" value="ECO:0007669"/>
    <property type="project" value="InterPro"/>
</dbReference>
<organism evidence="5 6">
    <name type="scientific">Zobellella endophytica</name>
    <dbReference type="NCBI Taxonomy" id="2116700"/>
    <lineage>
        <taxon>Bacteria</taxon>
        <taxon>Pseudomonadati</taxon>
        <taxon>Pseudomonadota</taxon>
        <taxon>Gammaproteobacteria</taxon>
        <taxon>Aeromonadales</taxon>
        <taxon>Aeromonadaceae</taxon>
        <taxon>Zobellella</taxon>
    </lineage>
</organism>
<evidence type="ECO:0000256" key="3">
    <source>
        <dbReference type="ARBA" id="ARBA00022729"/>
    </source>
</evidence>
<protein>
    <recommendedName>
        <fullName evidence="7">C4-dicarboxylate ABC transporter substrate-binding protein</fullName>
    </recommendedName>
</protein>
<evidence type="ECO:0000256" key="4">
    <source>
        <dbReference type="SAM" id="SignalP"/>
    </source>
</evidence>
<dbReference type="Proteomes" id="UP000240243">
    <property type="component" value="Unassembled WGS sequence"/>
</dbReference>
<feature type="signal peptide" evidence="4">
    <location>
        <begin position="1"/>
        <end position="28"/>
    </location>
</feature>
<feature type="chain" id="PRO_5015202247" description="C4-dicarboxylate ABC transporter substrate-binding protein" evidence="4">
    <location>
        <begin position="29"/>
        <end position="338"/>
    </location>
</feature>
<name>A0A2P7R0G4_9GAMM</name>
<proteinExistence type="inferred from homology"/>
<dbReference type="AlphaFoldDB" id="A0A2P7R0G4"/>
<dbReference type="PANTHER" id="PTHR33376:SF7">
    <property type="entry name" value="C4-DICARBOXYLATE-BINDING PROTEIN DCTB"/>
    <property type="match status" value="1"/>
</dbReference>
<dbReference type="RefSeq" id="WP_106730657.1">
    <property type="nucleotide sequence ID" value="NZ_PXYG01000008.1"/>
</dbReference>
<dbReference type="PANTHER" id="PTHR33376">
    <property type="match status" value="1"/>
</dbReference>
<keyword evidence="2" id="KW-0813">Transport</keyword>
<reference evidence="5 6" key="1">
    <citation type="submission" date="2018-03" db="EMBL/GenBank/DDBJ databases">
        <title>The draft genome of Zobellella sp. 59N8.</title>
        <authorList>
            <person name="Liu L."/>
            <person name="Li L."/>
            <person name="Zhang X."/>
            <person name="Liang L."/>
            <person name="Wang T."/>
        </authorList>
    </citation>
    <scope>NUCLEOTIDE SEQUENCE [LARGE SCALE GENOMIC DNA]</scope>
    <source>
        <strain evidence="5 6">59N8</strain>
    </source>
</reference>
<comment type="similarity">
    <text evidence="1">Belongs to the bacterial solute-binding protein 7 family.</text>
</comment>
<dbReference type="Pfam" id="PF03480">
    <property type="entry name" value="DctP"/>
    <property type="match status" value="1"/>
</dbReference>
<evidence type="ECO:0000313" key="5">
    <source>
        <dbReference type="EMBL" id="PSJ43701.1"/>
    </source>
</evidence>
<keyword evidence="6" id="KW-1185">Reference proteome</keyword>
<dbReference type="InterPro" id="IPR018389">
    <property type="entry name" value="DctP_fam"/>
</dbReference>
<gene>
    <name evidence="5" type="ORF">C7H85_15755</name>
</gene>
<evidence type="ECO:0008006" key="7">
    <source>
        <dbReference type="Google" id="ProtNLM"/>
    </source>
</evidence>
<evidence type="ECO:0000256" key="2">
    <source>
        <dbReference type="ARBA" id="ARBA00022448"/>
    </source>
</evidence>
<dbReference type="Gene3D" id="3.40.190.170">
    <property type="entry name" value="Bacterial extracellular solute-binding protein, family 7"/>
    <property type="match status" value="1"/>
</dbReference>
<dbReference type="InterPro" id="IPR038404">
    <property type="entry name" value="TRAP_DctP_sf"/>
</dbReference>
<accession>A0A2P7R0G4</accession>
<evidence type="ECO:0000313" key="6">
    <source>
        <dbReference type="Proteomes" id="UP000240243"/>
    </source>
</evidence>
<dbReference type="NCBIfam" id="NF037995">
    <property type="entry name" value="TRAP_S1"/>
    <property type="match status" value="1"/>
</dbReference>
<dbReference type="EMBL" id="PXYG01000008">
    <property type="protein sequence ID" value="PSJ43701.1"/>
    <property type="molecule type" value="Genomic_DNA"/>
</dbReference>
<dbReference type="SUPFAM" id="SSF53850">
    <property type="entry name" value="Periplasmic binding protein-like II"/>
    <property type="match status" value="1"/>
</dbReference>